<proteinExistence type="predicted"/>
<gene>
    <name evidence="1" type="ORF">XM47_02865</name>
</gene>
<dbReference type="RefSeq" id="WP_048689393.1">
    <property type="nucleotide sequence ID" value="NZ_KQ130483.1"/>
</dbReference>
<dbReference type="GO" id="GO:0005886">
    <property type="term" value="C:plasma membrane"/>
    <property type="evidence" value="ECO:0007669"/>
    <property type="project" value="TreeGrafter"/>
</dbReference>
<accession>A0A0J8H0F7</accession>
<reference evidence="1 2" key="1">
    <citation type="submission" date="2015-04" db="EMBL/GenBank/DDBJ databases">
        <title>Draft Genome Sequence of the Novel Agar-Digesting Marine Bacterium Q1.</title>
        <authorList>
            <person name="Li Y."/>
            <person name="Li D."/>
            <person name="Chen G."/>
            <person name="Du Z."/>
        </authorList>
    </citation>
    <scope>NUCLEOTIDE SEQUENCE [LARGE SCALE GENOMIC DNA]</scope>
    <source>
        <strain evidence="1 2">Q1</strain>
    </source>
</reference>
<dbReference type="GO" id="GO:0004713">
    <property type="term" value="F:protein tyrosine kinase activity"/>
    <property type="evidence" value="ECO:0007669"/>
    <property type="project" value="TreeGrafter"/>
</dbReference>
<dbReference type="InterPro" id="IPR050445">
    <property type="entry name" value="Bact_polysacc_biosynth/exp"/>
</dbReference>
<dbReference type="EMBL" id="LAZL01000003">
    <property type="protein sequence ID" value="KMT66498.1"/>
    <property type="molecule type" value="Genomic_DNA"/>
</dbReference>
<comment type="caution">
    <text evidence="1">The sequence shown here is derived from an EMBL/GenBank/DDBJ whole genome shotgun (WGS) entry which is preliminary data.</text>
</comment>
<dbReference type="InterPro" id="IPR027417">
    <property type="entry name" value="P-loop_NTPase"/>
</dbReference>
<dbReference type="SUPFAM" id="SSF52540">
    <property type="entry name" value="P-loop containing nucleoside triphosphate hydrolases"/>
    <property type="match status" value="1"/>
</dbReference>
<dbReference type="Gene3D" id="3.40.50.300">
    <property type="entry name" value="P-loop containing nucleotide triphosphate hydrolases"/>
    <property type="match status" value="1"/>
</dbReference>
<dbReference type="Pfam" id="PF09140">
    <property type="entry name" value="MipZ"/>
    <property type="match status" value="1"/>
</dbReference>
<name>A0A0J8H0F7_9ALTE</name>
<keyword evidence="2" id="KW-1185">Reference proteome</keyword>
<evidence type="ECO:0000313" key="2">
    <source>
        <dbReference type="Proteomes" id="UP000037600"/>
    </source>
</evidence>
<dbReference type="STRING" id="1513271.XM47_02865"/>
<dbReference type="PANTHER" id="PTHR32309">
    <property type="entry name" value="TYROSINE-PROTEIN KINASE"/>
    <property type="match status" value="1"/>
</dbReference>
<protein>
    <recommendedName>
        <fullName evidence="3">AAA domain-containing protein</fullName>
    </recommendedName>
</protein>
<sequence length="242" mass="26962">MKQIPENYQELDEICFALDNDDVKTIVVTSAQGGEGCSSLVVSLANRYLNLNRNVLVVDLNLKDPILAQWYEMGELAPWSFADISCQLAVTEVKGLSVLSAKSLCTKVTVREHQVMRNALSRLVQEFDIVIFDTSPVNAVNKENIPPSLLAQWSDVVLACVSLNYTQDSDLAKMMINLGEKNTEKVKIVITQQNMPSLAKLITAKLEKMILSTNPVTAWIGRFVMTKLRTKLSTSTWLKTNP</sequence>
<evidence type="ECO:0008006" key="3">
    <source>
        <dbReference type="Google" id="ProtNLM"/>
    </source>
</evidence>
<organism evidence="1 2">
    <name type="scientific">Catenovulum maritimum</name>
    <dbReference type="NCBI Taxonomy" id="1513271"/>
    <lineage>
        <taxon>Bacteria</taxon>
        <taxon>Pseudomonadati</taxon>
        <taxon>Pseudomonadota</taxon>
        <taxon>Gammaproteobacteria</taxon>
        <taxon>Alteromonadales</taxon>
        <taxon>Alteromonadaceae</taxon>
        <taxon>Catenovulum</taxon>
    </lineage>
</organism>
<dbReference type="AlphaFoldDB" id="A0A0J8H0F7"/>
<dbReference type="PANTHER" id="PTHR32309:SF13">
    <property type="entry name" value="FERRIC ENTEROBACTIN TRANSPORT PROTEIN FEPE"/>
    <property type="match status" value="1"/>
</dbReference>
<dbReference type="InterPro" id="IPR015223">
    <property type="entry name" value="MipZ"/>
</dbReference>
<dbReference type="OrthoDB" id="5812594at2"/>
<evidence type="ECO:0000313" key="1">
    <source>
        <dbReference type="EMBL" id="KMT66498.1"/>
    </source>
</evidence>
<dbReference type="Proteomes" id="UP000037600">
    <property type="component" value="Unassembled WGS sequence"/>
</dbReference>